<dbReference type="AlphaFoldDB" id="A0A1I1XBX1"/>
<dbReference type="EMBL" id="FOND01000002">
    <property type="protein sequence ID" value="SFE04879.1"/>
    <property type="molecule type" value="Genomic_DNA"/>
</dbReference>
<protein>
    <recommendedName>
        <fullName evidence="3">AMIN-like domain-containing protein</fullName>
    </recommendedName>
</protein>
<feature type="chain" id="PRO_5038468505" description="AMIN-like domain-containing protein" evidence="2">
    <location>
        <begin position="18"/>
        <end position="528"/>
    </location>
</feature>
<evidence type="ECO:0000313" key="4">
    <source>
        <dbReference type="EMBL" id="SFE04879.1"/>
    </source>
</evidence>
<accession>A0A1I1XBX1</accession>
<evidence type="ECO:0000256" key="2">
    <source>
        <dbReference type="SAM" id="SignalP"/>
    </source>
</evidence>
<dbReference type="Pfam" id="PF24837">
    <property type="entry name" value="AMIN-like"/>
    <property type="match status" value="2"/>
</dbReference>
<keyword evidence="2" id="KW-0732">Signal</keyword>
<feature type="compositionally biased region" description="Low complexity" evidence="1">
    <location>
        <begin position="27"/>
        <end position="46"/>
    </location>
</feature>
<dbReference type="InterPro" id="IPR056303">
    <property type="entry name" value="AMIN-like"/>
</dbReference>
<feature type="signal peptide" evidence="2">
    <location>
        <begin position="1"/>
        <end position="17"/>
    </location>
</feature>
<sequence>MRFLVACGAVMTLTACAGGIDGTGAQTDTRSAGTTTTMTDTAAGGRSLSAPDALSPLGEPTTDPVESDGYPGTGEPALLTDVRVAGQETFDRVVLEFADQVPGYRVQYVEPPITADGSGRTVEIPGEAYLQITAQPASGVDLSGDQPRPTYDGPARIDPPYGEVITEAVRTGDFEGVLTWTVGLEEQLPYGVVTLQDPPRLVVDVRHQADGGDGGSGEGIEPVGPGATDDVSADGSGEPVLVTDVRLGAHDGFDRIVFEVAGEGEAGWQAGYVQDPTAQGSGEPIDVAGDATLEITLTNVALPGDAPEGVQPWDQQERLAIRDGQVIEELIVDGLFEGRYAFYAGLTGQLPFAVERFEDPQRIVVDVQTERPEDVVLSETCTSPAGFSVGYPSDWAVNSGETVPSCSRFAPANFNVPEATGARIAATAFSIEPVAFDRVTQERPGEMSREQLTVDGRDAVRIERETQDGLYPAGTPITSYAIPLEDGESGPRTLVADTVGLPAFDYQRNVAVLDAQVESLDLDAEPEG</sequence>
<dbReference type="PROSITE" id="PS51257">
    <property type="entry name" value="PROKAR_LIPOPROTEIN"/>
    <property type="match status" value="1"/>
</dbReference>
<dbReference type="STRING" id="1798228.SAMN05216574_10224"/>
<feature type="domain" description="AMIN-like" evidence="3">
    <location>
        <begin position="78"/>
        <end position="207"/>
    </location>
</feature>
<proteinExistence type="predicted"/>
<evidence type="ECO:0000313" key="5">
    <source>
        <dbReference type="Proteomes" id="UP000198589"/>
    </source>
</evidence>
<name>A0A1I1XBX1_9ACTN</name>
<evidence type="ECO:0000256" key="1">
    <source>
        <dbReference type="SAM" id="MobiDB-lite"/>
    </source>
</evidence>
<feature type="domain" description="AMIN-like" evidence="3">
    <location>
        <begin position="241"/>
        <end position="368"/>
    </location>
</feature>
<dbReference type="Proteomes" id="UP000198589">
    <property type="component" value="Unassembled WGS sequence"/>
</dbReference>
<feature type="region of interest" description="Disordered" evidence="1">
    <location>
        <begin position="138"/>
        <end position="159"/>
    </location>
</feature>
<gene>
    <name evidence="4" type="ORF">SAMN05216574_10224</name>
</gene>
<evidence type="ECO:0000259" key="3">
    <source>
        <dbReference type="Pfam" id="PF24837"/>
    </source>
</evidence>
<keyword evidence="5" id="KW-1185">Reference proteome</keyword>
<feature type="region of interest" description="Disordered" evidence="1">
    <location>
        <begin position="20"/>
        <end position="69"/>
    </location>
</feature>
<reference evidence="5" key="1">
    <citation type="submission" date="2016-10" db="EMBL/GenBank/DDBJ databases">
        <authorList>
            <person name="Varghese N."/>
            <person name="Submissions S."/>
        </authorList>
    </citation>
    <scope>NUCLEOTIDE SEQUENCE [LARGE SCALE GENOMIC DNA]</scope>
    <source>
        <strain evidence="5">DSM 46838</strain>
    </source>
</reference>
<organism evidence="4 5">
    <name type="scientific">Blastococcus tunisiensis</name>
    <dbReference type="NCBI Taxonomy" id="1798228"/>
    <lineage>
        <taxon>Bacteria</taxon>
        <taxon>Bacillati</taxon>
        <taxon>Actinomycetota</taxon>
        <taxon>Actinomycetes</taxon>
        <taxon>Geodermatophilales</taxon>
        <taxon>Geodermatophilaceae</taxon>
        <taxon>Blastococcus</taxon>
    </lineage>
</organism>